<proteinExistence type="predicted"/>
<evidence type="ECO:0000256" key="7">
    <source>
        <dbReference type="ARBA" id="ARBA00023170"/>
    </source>
</evidence>
<dbReference type="eggNOG" id="KOG4228">
    <property type="taxonomic scope" value="Eukaryota"/>
</dbReference>
<keyword evidence="2" id="KW-0812">Transmembrane</keyword>
<dbReference type="SMART" id="SM00060">
    <property type="entry name" value="FN3"/>
    <property type="match status" value="1"/>
</dbReference>
<evidence type="ECO:0000256" key="3">
    <source>
        <dbReference type="ARBA" id="ARBA00022741"/>
    </source>
</evidence>
<dbReference type="InterPro" id="IPR050449">
    <property type="entry name" value="Ephrin_rcpt_TKs"/>
</dbReference>
<dbReference type="Pfam" id="PF00041">
    <property type="entry name" value="fn3"/>
    <property type="match status" value="1"/>
</dbReference>
<evidence type="ECO:0000256" key="2">
    <source>
        <dbReference type="ARBA" id="ARBA00022692"/>
    </source>
</evidence>
<dbReference type="InterPro" id="IPR013783">
    <property type="entry name" value="Ig-like_fold"/>
</dbReference>
<dbReference type="GO" id="GO:0005524">
    <property type="term" value="F:ATP binding"/>
    <property type="evidence" value="ECO:0007669"/>
    <property type="project" value="UniProtKB-KW"/>
</dbReference>
<dbReference type="InterPro" id="IPR036116">
    <property type="entry name" value="FN3_sf"/>
</dbReference>
<dbReference type="PANTHER" id="PTHR46877">
    <property type="entry name" value="EPH RECEPTOR A5"/>
    <property type="match status" value="1"/>
</dbReference>
<dbReference type="GO" id="GO:0005886">
    <property type="term" value="C:plasma membrane"/>
    <property type="evidence" value="ECO:0007669"/>
    <property type="project" value="TreeGrafter"/>
</dbReference>
<keyword evidence="4" id="KW-0067">ATP-binding</keyword>
<evidence type="ECO:0000259" key="8">
    <source>
        <dbReference type="PROSITE" id="PS50853"/>
    </source>
</evidence>
<reference evidence="9" key="1">
    <citation type="submission" date="2017-05" db="UniProtKB">
        <authorList>
            <consortium name="EnsemblMetazoa"/>
        </authorList>
    </citation>
    <scope>IDENTIFICATION</scope>
</reference>
<organism evidence="9">
    <name type="scientific">Amphimedon queenslandica</name>
    <name type="common">Sponge</name>
    <dbReference type="NCBI Taxonomy" id="400682"/>
    <lineage>
        <taxon>Eukaryota</taxon>
        <taxon>Metazoa</taxon>
        <taxon>Porifera</taxon>
        <taxon>Demospongiae</taxon>
        <taxon>Heteroscleromorpha</taxon>
        <taxon>Haplosclerida</taxon>
        <taxon>Niphatidae</taxon>
        <taxon>Amphimedon</taxon>
    </lineage>
</organism>
<keyword evidence="5" id="KW-1133">Transmembrane helix</keyword>
<evidence type="ECO:0000256" key="5">
    <source>
        <dbReference type="ARBA" id="ARBA00022989"/>
    </source>
</evidence>
<feature type="domain" description="Fibronectin type-III" evidence="8">
    <location>
        <begin position="48"/>
        <end position="144"/>
    </location>
</feature>
<keyword evidence="6" id="KW-0472">Membrane</keyword>
<dbReference type="InParanoid" id="A0A1X7SE74"/>
<comment type="subcellular location">
    <subcellularLocation>
        <location evidence="1">Membrane</location>
        <topology evidence="1">Single-pass membrane protein</topology>
    </subcellularLocation>
</comment>
<evidence type="ECO:0000313" key="9">
    <source>
        <dbReference type="EnsemblMetazoa" id="Aqu2.1.00359_001"/>
    </source>
</evidence>
<dbReference type="InterPro" id="IPR003961">
    <property type="entry name" value="FN3_dom"/>
</dbReference>
<evidence type="ECO:0000256" key="4">
    <source>
        <dbReference type="ARBA" id="ARBA00022840"/>
    </source>
</evidence>
<dbReference type="PROSITE" id="PS50853">
    <property type="entry name" value="FN3"/>
    <property type="match status" value="2"/>
</dbReference>
<evidence type="ECO:0000256" key="1">
    <source>
        <dbReference type="ARBA" id="ARBA00004167"/>
    </source>
</evidence>
<feature type="domain" description="Fibronectin type-III" evidence="8">
    <location>
        <begin position="145"/>
        <end position="221"/>
    </location>
</feature>
<accession>A0A1X7SE74</accession>
<sequence>MTDPHIPGPVPQPPPVPEEDIKSTEALVKWNPPPNANGVILEYKVIAFPLRPNNSSLNIDSSRRRRQAPLESQVQRCLNFLIQTDNGTERAENGTVLVTVPGTTLQAELTNLLPFSFYEFYVEASTQVGTSIPSSSQTFATLNDAPSNVENLVGSTLDSGTIILSWFSPPCPNDLILGYDIYYIVDEDGSQKRKEIDSSQYSNETLLATSGQLVYSITGLT</sequence>
<evidence type="ECO:0000256" key="6">
    <source>
        <dbReference type="ARBA" id="ARBA00023136"/>
    </source>
</evidence>
<keyword evidence="3" id="KW-0547">Nucleotide-binding</keyword>
<dbReference type="AlphaFoldDB" id="A0A1X7SE74"/>
<dbReference type="EnsemblMetazoa" id="Aqu2.1.00359_001">
    <property type="protein sequence ID" value="Aqu2.1.00359_001"/>
    <property type="gene ID" value="Aqu2.1.00359"/>
</dbReference>
<keyword evidence="7" id="KW-0675">Receptor</keyword>
<dbReference type="SUPFAM" id="SSF49265">
    <property type="entry name" value="Fibronectin type III"/>
    <property type="match status" value="1"/>
</dbReference>
<dbReference type="PANTHER" id="PTHR46877:SF14">
    <property type="entry name" value="RECEPTOR PROTEIN-TYROSINE KINASE"/>
    <property type="match status" value="1"/>
</dbReference>
<protein>
    <recommendedName>
        <fullName evidence="8">Fibronectin type-III domain-containing protein</fullName>
    </recommendedName>
</protein>
<name>A0A1X7SE74_AMPQE</name>
<dbReference type="CDD" id="cd00063">
    <property type="entry name" value="FN3"/>
    <property type="match status" value="2"/>
</dbReference>
<dbReference type="Gene3D" id="2.60.40.10">
    <property type="entry name" value="Immunoglobulins"/>
    <property type="match status" value="2"/>
</dbReference>